<organism evidence="1 2">
    <name type="scientific">Calocera viscosa (strain TUFC12733)</name>
    <dbReference type="NCBI Taxonomy" id="1330018"/>
    <lineage>
        <taxon>Eukaryota</taxon>
        <taxon>Fungi</taxon>
        <taxon>Dikarya</taxon>
        <taxon>Basidiomycota</taxon>
        <taxon>Agaricomycotina</taxon>
        <taxon>Dacrymycetes</taxon>
        <taxon>Dacrymycetales</taxon>
        <taxon>Dacrymycetaceae</taxon>
        <taxon>Calocera</taxon>
    </lineage>
</organism>
<proteinExistence type="predicted"/>
<dbReference type="GO" id="GO:0032259">
    <property type="term" value="P:methylation"/>
    <property type="evidence" value="ECO:0007669"/>
    <property type="project" value="UniProtKB-KW"/>
</dbReference>
<keyword evidence="1" id="KW-0808">Transferase</keyword>
<keyword evidence="2" id="KW-1185">Reference proteome</keyword>
<dbReference type="Proteomes" id="UP000076738">
    <property type="component" value="Unassembled WGS sequence"/>
</dbReference>
<accession>A0A167JYT8</accession>
<gene>
    <name evidence="1" type="ORF">CALVIDRAFT_566039</name>
</gene>
<dbReference type="PANTHER" id="PTHR47473">
    <property type="entry name" value="BTA1P"/>
    <property type="match status" value="1"/>
</dbReference>
<sequence length="817" mass="93086">MAPSTATIALASTTALAGVLYTYTPLGDHFEARFLLPIPLIVLLLSFTRFKSTLKAAWLFCYNCFLRPLGLHSDQQSRLDSFYTGQADVYDTTRNGLLRGRRTLLRLSVAHLKVLRAHAENQNKRLVWVDIGGGTGWNIEHMAQYVDLSMFDAIYLIDLCEPLLNVARKRFEKNGWTNVHCLLQDASGFVLPEWKQLRIEPQGSVSFITLSYSLSMIPSYFTLLDRIEHVLDPDDGLLGVVDFYTAAKESSEHEKAIGGGGKKVGWFSRWFWQIWFDFDHVSLSPGRRDYLEYRFGTIKSYNGRNKFIVPFIVRMENSPYYIWLGTPRTRSTERNRHAFEVEGGNTVGNLSAPGTPLAPTRPTTPLSLIGKEAGEDEMEVEELSLGLSRAVSVDEMHAVLGERKEGEKEGRKNIVLDVMPPLSSFHYQIMHPWRLPYYEAKIHKAFRTFVYSFTWEDPDEDMRHLQLSKEDSMFVITSAGDNALHYAIAAGPKRIHCVDMNPCQGHLMELKLAAIQSLEFGDFFKLFGDGKHPEFRQLLDCNISPYLSSHAYTFWRINSKAYHSSFYRRGYSGWALRLAKWVFSFAGVSDFVDQMCECETVEEQDKIWREQIRPVILNKTFVDLVLSNPVFCWNALGVPMNQRAMFLNEGTAFEFVRDTLDPIAKTAVLKHGAYHFLLCLLGHYTADSCPNYLTREGFSTLKANDGALMDAFRLHTDSITNVLKGLVPGSITRAVIMDHLDWFDPGSEDARDEILAMYRALAPGGMVFWRSAARLPWYCEMFKDQGFELQPLGVRAGPEKAIDRVNMYASFWRAVKV</sequence>
<dbReference type="STRING" id="1330018.A0A167JYT8"/>
<evidence type="ECO:0000313" key="2">
    <source>
        <dbReference type="Proteomes" id="UP000076738"/>
    </source>
</evidence>
<protein>
    <submittedName>
        <fullName evidence="1">S-adenosyl-L-methionine-dependent methyltransferase</fullName>
    </submittedName>
</protein>
<dbReference type="InterPro" id="IPR021829">
    <property type="entry name" value="DUF3419"/>
</dbReference>
<name>A0A167JYT8_CALVF</name>
<dbReference type="Pfam" id="PF11899">
    <property type="entry name" value="DUF3419"/>
    <property type="match status" value="1"/>
</dbReference>
<dbReference type="OrthoDB" id="10253390at2759"/>
<evidence type="ECO:0000313" key="1">
    <source>
        <dbReference type="EMBL" id="KZO94086.1"/>
    </source>
</evidence>
<dbReference type="Gene3D" id="3.40.50.150">
    <property type="entry name" value="Vaccinia Virus protein VP39"/>
    <property type="match status" value="1"/>
</dbReference>
<dbReference type="InterPro" id="IPR029063">
    <property type="entry name" value="SAM-dependent_MTases_sf"/>
</dbReference>
<dbReference type="EMBL" id="KV417297">
    <property type="protein sequence ID" value="KZO94086.1"/>
    <property type="molecule type" value="Genomic_DNA"/>
</dbReference>
<keyword evidence="1" id="KW-0489">Methyltransferase</keyword>
<dbReference type="PANTHER" id="PTHR47473:SF1">
    <property type="entry name" value="METHYLTRANSFERASE DOMAIN-CONTAINING PROTEIN"/>
    <property type="match status" value="1"/>
</dbReference>
<dbReference type="Pfam" id="PF13489">
    <property type="entry name" value="Methyltransf_23"/>
    <property type="match status" value="1"/>
</dbReference>
<reference evidence="1 2" key="1">
    <citation type="journal article" date="2016" name="Mol. Biol. Evol.">
        <title>Comparative Genomics of Early-Diverging Mushroom-Forming Fungi Provides Insights into the Origins of Lignocellulose Decay Capabilities.</title>
        <authorList>
            <person name="Nagy L.G."/>
            <person name="Riley R."/>
            <person name="Tritt A."/>
            <person name="Adam C."/>
            <person name="Daum C."/>
            <person name="Floudas D."/>
            <person name="Sun H."/>
            <person name="Yadav J.S."/>
            <person name="Pangilinan J."/>
            <person name="Larsson K.H."/>
            <person name="Matsuura K."/>
            <person name="Barry K."/>
            <person name="Labutti K."/>
            <person name="Kuo R."/>
            <person name="Ohm R.A."/>
            <person name="Bhattacharya S.S."/>
            <person name="Shirouzu T."/>
            <person name="Yoshinaga Y."/>
            <person name="Martin F.M."/>
            <person name="Grigoriev I.V."/>
            <person name="Hibbett D.S."/>
        </authorList>
    </citation>
    <scope>NUCLEOTIDE SEQUENCE [LARGE SCALE GENOMIC DNA]</scope>
    <source>
        <strain evidence="1 2">TUFC12733</strain>
    </source>
</reference>
<dbReference type="GO" id="GO:0008168">
    <property type="term" value="F:methyltransferase activity"/>
    <property type="evidence" value="ECO:0007669"/>
    <property type="project" value="UniProtKB-KW"/>
</dbReference>
<dbReference type="CDD" id="cd02440">
    <property type="entry name" value="AdoMet_MTases"/>
    <property type="match status" value="1"/>
</dbReference>
<dbReference type="SUPFAM" id="SSF53335">
    <property type="entry name" value="S-adenosyl-L-methionine-dependent methyltransferases"/>
    <property type="match status" value="1"/>
</dbReference>
<dbReference type="AlphaFoldDB" id="A0A167JYT8"/>